<dbReference type="Gene3D" id="3.10.180.10">
    <property type="entry name" value="2,3-Dihydroxybiphenyl 1,2-Dioxygenase, domain 1"/>
    <property type="match status" value="2"/>
</dbReference>
<dbReference type="InterPro" id="IPR037523">
    <property type="entry name" value="VOC_core"/>
</dbReference>
<evidence type="ECO:0000313" key="4">
    <source>
        <dbReference type="Proteomes" id="UP001458946"/>
    </source>
</evidence>
<evidence type="ECO:0000256" key="1">
    <source>
        <dbReference type="ARBA" id="ARBA00022723"/>
    </source>
</evidence>
<evidence type="ECO:0000259" key="2">
    <source>
        <dbReference type="PROSITE" id="PS51819"/>
    </source>
</evidence>
<dbReference type="CDD" id="cd16359">
    <property type="entry name" value="VOC_BsCatE_like_C"/>
    <property type="match status" value="1"/>
</dbReference>
<dbReference type="PANTHER" id="PTHR43279">
    <property type="entry name" value="CATECHOL-2,3-DIOXYGENASE"/>
    <property type="match status" value="1"/>
</dbReference>
<dbReference type="InterPro" id="IPR004360">
    <property type="entry name" value="Glyas_Fos-R_dOase_dom"/>
</dbReference>
<feature type="domain" description="VOC" evidence="2">
    <location>
        <begin position="180"/>
        <end position="289"/>
    </location>
</feature>
<dbReference type="EMBL" id="BAABRN010000012">
    <property type="protein sequence ID" value="GAA5501721.1"/>
    <property type="molecule type" value="Genomic_DNA"/>
</dbReference>
<name>A0ABP9V8X9_9DEIO</name>
<dbReference type="InterPro" id="IPR018146">
    <property type="entry name" value="Glyoxalase_1_CS"/>
</dbReference>
<dbReference type="SUPFAM" id="SSF54593">
    <property type="entry name" value="Glyoxalase/Bleomycin resistance protein/Dihydroxybiphenyl dioxygenase"/>
    <property type="match status" value="2"/>
</dbReference>
<dbReference type="Proteomes" id="UP001458946">
    <property type="component" value="Unassembled WGS sequence"/>
</dbReference>
<feature type="domain" description="VOC" evidence="2">
    <location>
        <begin position="13"/>
        <end position="128"/>
    </location>
</feature>
<keyword evidence="4" id="KW-1185">Reference proteome</keyword>
<dbReference type="RefSeq" id="WP_353541687.1">
    <property type="nucleotide sequence ID" value="NZ_BAABRN010000012.1"/>
</dbReference>
<dbReference type="PROSITE" id="PS51819">
    <property type="entry name" value="VOC"/>
    <property type="match status" value="2"/>
</dbReference>
<dbReference type="PROSITE" id="PS00934">
    <property type="entry name" value="GLYOXALASE_I_1"/>
    <property type="match status" value="1"/>
</dbReference>
<dbReference type="Pfam" id="PF00903">
    <property type="entry name" value="Glyoxalase"/>
    <property type="match status" value="2"/>
</dbReference>
<dbReference type="PANTHER" id="PTHR43279:SF1">
    <property type="entry name" value="CATECHOL-2,3-DIOXYGENASE"/>
    <property type="match status" value="1"/>
</dbReference>
<reference evidence="3 4" key="1">
    <citation type="submission" date="2024-02" db="EMBL/GenBank/DDBJ databases">
        <title>Deinococcus xinjiangensis NBRC 107630.</title>
        <authorList>
            <person name="Ichikawa N."/>
            <person name="Katano-Makiyama Y."/>
            <person name="Hidaka K."/>
        </authorList>
    </citation>
    <scope>NUCLEOTIDE SEQUENCE [LARGE SCALE GENOMIC DNA]</scope>
    <source>
        <strain evidence="3 4">NBRC 107630</strain>
    </source>
</reference>
<gene>
    <name evidence="3" type="primary">catE</name>
    <name evidence="3" type="ORF">Dxin01_01460</name>
</gene>
<dbReference type="InterPro" id="IPR029068">
    <property type="entry name" value="Glyas_Bleomycin-R_OHBP_Dase"/>
</dbReference>
<organism evidence="3 4">
    <name type="scientific">Deinococcus xinjiangensis</name>
    <dbReference type="NCBI Taxonomy" id="457454"/>
    <lineage>
        <taxon>Bacteria</taxon>
        <taxon>Thermotogati</taxon>
        <taxon>Deinococcota</taxon>
        <taxon>Deinococci</taxon>
        <taxon>Deinococcales</taxon>
        <taxon>Deinococcaceae</taxon>
        <taxon>Deinococcus</taxon>
    </lineage>
</organism>
<sequence>MTASAPLLPAATEVGTVTLLARDLPKLAQFYEALLGLTATQQTDQSVTLAAHGTPLLILKAAPELPAPLVSRTGLYHTAFLLPTRADLGRWLAHAARLGLRLGSGDHLVSEAFYLNDPEGNGIEVYADRPRDTWTWEGGQVKMDTLSVDAAGLLEAAGLSLPDLENPNFAAYAGAPAGTKVGHIHLKVGNAAQAAEFYRDALGLDLVAAFQGAAFLSWGGYHHHVGLNEWHSRGQGKPVAPAAGLGAIEFVTPDLSGLRGRPDVTEEGGVLHLTDPWGNQIRVREVAAR</sequence>
<protein>
    <submittedName>
        <fullName evidence="3">Catechol-2,3-dioxygenase</fullName>
    </submittedName>
</protein>
<comment type="caution">
    <text evidence="3">The sequence shown here is derived from an EMBL/GenBank/DDBJ whole genome shotgun (WGS) entry which is preliminary data.</text>
</comment>
<dbReference type="CDD" id="cd07255">
    <property type="entry name" value="VOC_BsCatE_like_N"/>
    <property type="match status" value="1"/>
</dbReference>
<evidence type="ECO:0000313" key="3">
    <source>
        <dbReference type="EMBL" id="GAA5501721.1"/>
    </source>
</evidence>
<accession>A0ABP9V8X9</accession>
<keyword evidence="1" id="KW-0479">Metal-binding</keyword>
<proteinExistence type="predicted"/>